<keyword evidence="2" id="KW-1003">Cell membrane</keyword>
<protein>
    <submittedName>
        <fullName evidence="8">Integral membrane protein</fullName>
    </submittedName>
</protein>
<comment type="subcellular location">
    <subcellularLocation>
        <location evidence="1">Cell membrane</location>
        <topology evidence="1">Multi-pass membrane protein</topology>
    </subcellularLocation>
</comment>
<accession>A0A1G8CWI5</accession>
<dbReference type="EMBL" id="FNBN01000013">
    <property type="protein sequence ID" value="SDH49704.1"/>
    <property type="molecule type" value="Genomic_DNA"/>
</dbReference>
<dbReference type="PANTHER" id="PTHR40077">
    <property type="entry name" value="MEMBRANE PROTEIN-RELATED"/>
    <property type="match status" value="1"/>
</dbReference>
<dbReference type="InterPro" id="IPR023845">
    <property type="entry name" value="DUF3817_TM"/>
</dbReference>
<dbReference type="GO" id="GO:0005886">
    <property type="term" value="C:plasma membrane"/>
    <property type="evidence" value="ECO:0007669"/>
    <property type="project" value="UniProtKB-SubCell"/>
</dbReference>
<evidence type="ECO:0000256" key="3">
    <source>
        <dbReference type="ARBA" id="ARBA00022692"/>
    </source>
</evidence>
<evidence type="ECO:0000259" key="7">
    <source>
        <dbReference type="Pfam" id="PF12823"/>
    </source>
</evidence>
<evidence type="ECO:0000256" key="6">
    <source>
        <dbReference type="SAM" id="Phobius"/>
    </source>
</evidence>
<evidence type="ECO:0000313" key="8">
    <source>
        <dbReference type="EMBL" id="SDH49704.1"/>
    </source>
</evidence>
<gene>
    <name evidence="8" type="ORF">SAMN04488121_11361</name>
</gene>
<dbReference type="STRING" id="104663.SAMN04488121_11361"/>
<feature type="transmembrane region" description="Helical" evidence="6">
    <location>
        <begin position="29"/>
        <end position="50"/>
    </location>
</feature>
<feature type="transmembrane region" description="Helical" evidence="6">
    <location>
        <begin position="62"/>
        <end position="80"/>
    </location>
</feature>
<dbReference type="NCBIfam" id="TIGR03954">
    <property type="entry name" value="integ_memb_HG"/>
    <property type="match status" value="1"/>
</dbReference>
<organism evidence="8 9">
    <name type="scientific">Chitinophaga filiformis</name>
    <name type="common">Myxococcus filiformis</name>
    <name type="synonym">Flexibacter filiformis</name>
    <dbReference type="NCBI Taxonomy" id="104663"/>
    <lineage>
        <taxon>Bacteria</taxon>
        <taxon>Pseudomonadati</taxon>
        <taxon>Bacteroidota</taxon>
        <taxon>Chitinophagia</taxon>
        <taxon>Chitinophagales</taxon>
        <taxon>Chitinophagaceae</taxon>
        <taxon>Chitinophaga</taxon>
    </lineage>
</organism>
<proteinExistence type="predicted"/>
<dbReference type="Pfam" id="PF12823">
    <property type="entry name" value="DUF3817"/>
    <property type="match status" value="1"/>
</dbReference>
<keyword evidence="3 6" id="KW-0812">Transmembrane</keyword>
<dbReference type="AlphaFoldDB" id="A0A1G8CWI5"/>
<evidence type="ECO:0000256" key="2">
    <source>
        <dbReference type="ARBA" id="ARBA00022475"/>
    </source>
</evidence>
<name>A0A1G8CWI5_CHIFI</name>
<evidence type="ECO:0000313" key="9">
    <source>
        <dbReference type="Proteomes" id="UP000199045"/>
    </source>
</evidence>
<evidence type="ECO:0000256" key="4">
    <source>
        <dbReference type="ARBA" id="ARBA00022989"/>
    </source>
</evidence>
<keyword evidence="5 6" id="KW-0472">Membrane</keyword>
<dbReference type="PANTHER" id="PTHR40077:SF2">
    <property type="entry name" value="MEMBRANE PROTEIN"/>
    <property type="match status" value="1"/>
</dbReference>
<keyword evidence="4 6" id="KW-1133">Transmembrane helix</keyword>
<evidence type="ECO:0000256" key="1">
    <source>
        <dbReference type="ARBA" id="ARBA00004651"/>
    </source>
</evidence>
<sequence length="118" mass="13501">MALFATGEQAIHQNILKMMRLLSTKVGRLRLIGFLEGISLLVLIGIAVPMKYASDDPSLVKLMGPIHGFFFVIFIINALSVGIEYKWKFSEITWKVLLACMIPFGTFYIDYRILRRME</sequence>
<reference evidence="8 9" key="1">
    <citation type="submission" date="2016-10" db="EMBL/GenBank/DDBJ databases">
        <authorList>
            <person name="de Groot N.N."/>
        </authorList>
    </citation>
    <scope>NUCLEOTIDE SEQUENCE [LARGE SCALE GENOMIC DNA]</scope>
    <source>
        <strain evidence="8 9">DSM 527</strain>
    </source>
</reference>
<evidence type="ECO:0000256" key="5">
    <source>
        <dbReference type="ARBA" id="ARBA00023136"/>
    </source>
</evidence>
<feature type="domain" description="DUF3817" evidence="7">
    <location>
        <begin position="27"/>
        <end position="114"/>
    </location>
</feature>
<feature type="transmembrane region" description="Helical" evidence="6">
    <location>
        <begin position="92"/>
        <end position="109"/>
    </location>
</feature>
<dbReference type="Proteomes" id="UP000199045">
    <property type="component" value="Unassembled WGS sequence"/>
</dbReference>